<dbReference type="GO" id="GO:0016853">
    <property type="term" value="F:isomerase activity"/>
    <property type="evidence" value="ECO:0007669"/>
    <property type="project" value="InterPro"/>
</dbReference>
<dbReference type="AlphaFoldDB" id="A0A2S5KW11"/>
<dbReference type="SUPFAM" id="SSF74650">
    <property type="entry name" value="Galactose mutarotase-like"/>
    <property type="match status" value="1"/>
</dbReference>
<protein>
    <recommendedName>
        <fullName evidence="3">Aldose 1-epimerase</fullName>
    </recommendedName>
</protein>
<organism evidence="1 2">
    <name type="scientific">Proteobacteria bacterium 228</name>
    <dbReference type="NCBI Taxonomy" id="2083153"/>
    <lineage>
        <taxon>Bacteria</taxon>
        <taxon>Pseudomonadati</taxon>
        <taxon>Pseudomonadota</taxon>
    </lineage>
</organism>
<gene>
    <name evidence="1" type="ORF">C4K68_03345</name>
</gene>
<evidence type="ECO:0000313" key="1">
    <source>
        <dbReference type="EMBL" id="PPC78885.1"/>
    </source>
</evidence>
<name>A0A2S5KW11_9PROT</name>
<evidence type="ECO:0008006" key="3">
    <source>
        <dbReference type="Google" id="ProtNLM"/>
    </source>
</evidence>
<evidence type="ECO:0000313" key="2">
    <source>
        <dbReference type="Proteomes" id="UP000238196"/>
    </source>
</evidence>
<dbReference type="InterPro" id="IPR011013">
    <property type="entry name" value="Gal_mutarotase_sf_dom"/>
</dbReference>
<dbReference type="Proteomes" id="UP000238196">
    <property type="component" value="Unassembled WGS sequence"/>
</dbReference>
<dbReference type="Gene3D" id="2.70.98.10">
    <property type="match status" value="1"/>
</dbReference>
<dbReference type="InterPro" id="IPR014718">
    <property type="entry name" value="GH-type_carb-bd"/>
</dbReference>
<sequence length="302" mass="34084">MQPTVLANAVWTLHLLPEWGGRIAALQAEGLDILTPIRSHHFDPLDWPRAGAYPLFPYSNRLRQARLQFQDQHYHLPAHPAALPHTLHGIGHTLPWHITAQADDSLTLTCDYQGEHWPWRFRAEQCFTLQGNTLLMTLSLRNQDSSPMPGGLGLHPYFQRHPGMVARFHAERDWQLQDDYLTTGSYRPGGDMRIDVPLDDEPASATALAHYLSEWDGLLQLDYAPQVSQQGSRRQLQLEASSTLSHFVAFAPADAPYLCLEPVSHLADAFNFPPSRWPETGTQVLQPGESLTASLSWHWQSL</sequence>
<proteinExistence type="predicted"/>
<dbReference type="GO" id="GO:0030246">
    <property type="term" value="F:carbohydrate binding"/>
    <property type="evidence" value="ECO:0007669"/>
    <property type="project" value="InterPro"/>
</dbReference>
<dbReference type="Pfam" id="PF01263">
    <property type="entry name" value="Aldose_epim"/>
    <property type="match status" value="1"/>
</dbReference>
<comment type="caution">
    <text evidence="1">The sequence shown here is derived from an EMBL/GenBank/DDBJ whole genome shotgun (WGS) entry which is preliminary data.</text>
</comment>
<dbReference type="InterPro" id="IPR008183">
    <property type="entry name" value="Aldose_1/G6P_1-epimerase"/>
</dbReference>
<dbReference type="OrthoDB" id="9808779at2"/>
<reference evidence="1 2" key="1">
    <citation type="submission" date="2018-02" db="EMBL/GenBank/DDBJ databases">
        <title>novel marine gammaproteobacteria from coastal saline agro ecosystem.</title>
        <authorList>
            <person name="Krishnan R."/>
            <person name="Ramesh Kumar N."/>
        </authorList>
    </citation>
    <scope>NUCLEOTIDE SEQUENCE [LARGE SCALE GENOMIC DNA]</scope>
    <source>
        <strain evidence="1 2">228</strain>
    </source>
</reference>
<dbReference type="EMBL" id="PRLP01000009">
    <property type="protein sequence ID" value="PPC78885.1"/>
    <property type="molecule type" value="Genomic_DNA"/>
</dbReference>
<dbReference type="GO" id="GO:0005975">
    <property type="term" value="P:carbohydrate metabolic process"/>
    <property type="evidence" value="ECO:0007669"/>
    <property type="project" value="InterPro"/>
</dbReference>
<accession>A0A2S5KW11</accession>